<evidence type="ECO:0000313" key="2">
    <source>
        <dbReference type="Proteomes" id="UP000217790"/>
    </source>
</evidence>
<evidence type="ECO:0000313" key="1">
    <source>
        <dbReference type="EMBL" id="PBK81356.1"/>
    </source>
</evidence>
<dbReference type="EMBL" id="KZ293731">
    <property type="protein sequence ID" value="PBK81356.1"/>
    <property type="molecule type" value="Genomic_DNA"/>
</dbReference>
<name>A0A2H3D1F5_ARMGA</name>
<protein>
    <submittedName>
        <fullName evidence="1">Uncharacterized protein</fullName>
    </submittedName>
</protein>
<gene>
    <name evidence="1" type="ORF">ARMGADRAFT_1091391</name>
</gene>
<organism evidence="1 2">
    <name type="scientific">Armillaria gallica</name>
    <name type="common">Bulbous honey fungus</name>
    <name type="synonym">Armillaria bulbosa</name>
    <dbReference type="NCBI Taxonomy" id="47427"/>
    <lineage>
        <taxon>Eukaryota</taxon>
        <taxon>Fungi</taxon>
        <taxon>Dikarya</taxon>
        <taxon>Basidiomycota</taxon>
        <taxon>Agaricomycotina</taxon>
        <taxon>Agaricomycetes</taxon>
        <taxon>Agaricomycetidae</taxon>
        <taxon>Agaricales</taxon>
        <taxon>Marasmiineae</taxon>
        <taxon>Physalacriaceae</taxon>
        <taxon>Armillaria</taxon>
    </lineage>
</organism>
<dbReference type="AlphaFoldDB" id="A0A2H3D1F5"/>
<keyword evidence="2" id="KW-1185">Reference proteome</keyword>
<sequence>MSAGINDESQVKKIQTTIPATTNLEESSLNALSLTTPMLAKPNAVQLMLKKASKQTRAIKDLKITLATTILFCSRLPTHYASCWEFQDLLHKADPKYVIPS</sequence>
<dbReference type="Proteomes" id="UP000217790">
    <property type="component" value="Unassembled WGS sequence"/>
</dbReference>
<accession>A0A2H3D1F5</accession>
<dbReference type="InParanoid" id="A0A2H3D1F5"/>
<proteinExistence type="predicted"/>
<reference evidence="2" key="1">
    <citation type="journal article" date="2017" name="Nat. Ecol. Evol.">
        <title>Genome expansion and lineage-specific genetic innovations in the forest pathogenic fungi Armillaria.</title>
        <authorList>
            <person name="Sipos G."/>
            <person name="Prasanna A.N."/>
            <person name="Walter M.C."/>
            <person name="O'Connor E."/>
            <person name="Balint B."/>
            <person name="Krizsan K."/>
            <person name="Kiss B."/>
            <person name="Hess J."/>
            <person name="Varga T."/>
            <person name="Slot J."/>
            <person name="Riley R."/>
            <person name="Boka B."/>
            <person name="Rigling D."/>
            <person name="Barry K."/>
            <person name="Lee J."/>
            <person name="Mihaltcheva S."/>
            <person name="LaButti K."/>
            <person name="Lipzen A."/>
            <person name="Waldron R."/>
            <person name="Moloney N.M."/>
            <person name="Sperisen C."/>
            <person name="Kredics L."/>
            <person name="Vagvoelgyi C."/>
            <person name="Patrignani A."/>
            <person name="Fitzpatrick D."/>
            <person name="Nagy I."/>
            <person name="Doyle S."/>
            <person name="Anderson J.B."/>
            <person name="Grigoriev I.V."/>
            <person name="Gueldener U."/>
            <person name="Muensterkoetter M."/>
            <person name="Nagy L.G."/>
        </authorList>
    </citation>
    <scope>NUCLEOTIDE SEQUENCE [LARGE SCALE GENOMIC DNA]</scope>
    <source>
        <strain evidence="2">Ar21-2</strain>
    </source>
</reference>